<gene>
    <name evidence="2" type="primary">SKDI03G1220</name>
    <name evidence="2" type="ORF">SKDI_03G1220</name>
</gene>
<dbReference type="Proteomes" id="UP001162087">
    <property type="component" value="Chromosome 3"/>
</dbReference>
<dbReference type="SUPFAM" id="SSF48452">
    <property type="entry name" value="TPR-like"/>
    <property type="match status" value="1"/>
</dbReference>
<proteinExistence type="predicted"/>
<dbReference type="PANTHER" id="PTHR46423:SF1">
    <property type="entry name" value="RNA POLYMERASE II-ASSOCIATED PROTEIN 3"/>
    <property type="match status" value="1"/>
</dbReference>
<protein>
    <recommendedName>
        <fullName evidence="4">TAH1-like protein</fullName>
    </recommendedName>
</protein>
<dbReference type="Gene3D" id="1.25.40.10">
    <property type="entry name" value="Tetratricopeptide repeat domain"/>
    <property type="match status" value="1"/>
</dbReference>
<keyword evidence="1" id="KW-0802">TPR repeat</keyword>
<dbReference type="PANTHER" id="PTHR46423">
    <property type="entry name" value="RNA POLYMERASE II-ASSOCIATED PROTEIN 3"/>
    <property type="match status" value="1"/>
</dbReference>
<evidence type="ECO:0000256" key="1">
    <source>
        <dbReference type="ARBA" id="ARBA00022803"/>
    </source>
</evidence>
<dbReference type="SMART" id="SM00028">
    <property type="entry name" value="TPR"/>
    <property type="match status" value="2"/>
</dbReference>
<sequence length="118" mass="12899">MAGNMTSFEKDKQQGNALFKQGLYLEAVDSYDRLIAAQPQNPVGYSNKAMALIKLGEHAQAIQACQQGLQHASTTTTPDHVTIRAKLQYRLELSQAAAAPVQIPVVEVDELPQGYDRS</sequence>
<dbReference type="EMBL" id="OX365898">
    <property type="protein sequence ID" value="CAI4056775.1"/>
    <property type="molecule type" value="Genomic_DNA"/>
</dbReference>
<evidence type="ECO:0000313" key="3">
    <source>
        <dbReference type="Proteomes" id="UP001162087"/>
    </source>
</evidence>
<dbReference type="InterPro" id="IPR011990">
    <property type="entry name" value="TPR-like_helical_dom_sf"/>
</dbReference>
<evidence type="ECO:0000313" key="2">
    <source>
        <dbReference type="EMBL" id="CAI4056775.1"/>
    </source>
</evidence>
<evidence type="ECO:0008006" key="4">
    <source>
        <dbReference type="Google" id="ProtNLM"/>
    </source>
</evidence>
<reference evidence="2" key="1">
    <citation type="submission" date="2022-10" db="EMBL/GenBank/DDBJ databases">
        <authorList>
            <person name="Byrne P K."/>
        </authorList>
    </citation>
    <scope>NUCLEOTIDE SEQUENCE</scope>
    <source>
        <strain evidence="2">IFO1802</strain>
    </source>
</reference>
<dbReference type="Pfam" id="PF14559">
    <property type="entry name" value="TPR_19"/>
    <property type="match status" value="1"/>
</dbReference>
<dbReference type="AlphaFoldDB" id="A0AA35NQ85"/>
<organism evidence="2 3">
    <name type="scientific">Saccharomyces kudriavzevii (strain ATCC MYA-4449 / AS 2.2408 / CBS 8840 / NBRC 1802 / NCYC 2889)</name>
    <name type="common">Yeast</name>
    <dbReference type="NCBI Taxonomy" id="226230"/>
    <lineage>
        <taxon>Eukaryota</taxon>
        <taxon>Fungi</taxon>
        <taxon>Dikarya</taxon>
        <taxon>Ascomycota</taxon>
        <taxon>Saccharomycotina</taxon>
        <taxon>Saccharomycetes</taxon>
        <taxon>Saccharomycetales</taxon>
        <taxon>Saccharomycetaceae</taxon>
        <taxon>Saccharomyces</taxon>
    </lineage>
</organism>
<dbReference type="GeneID" id="80922703"/>
<accession>A0AA35NQ85</accession>
<dbReference type="RefSeq" id="XP_056086403.1">
    <property type="nucleotide sequence ID" value="XM_056232089.1"/>
</dbReference>
<dbReference type="InterPro" id="IPR019734">
    <property type="entry name" value="TPR_rpt"/>
</dbReference>
<name>A0AA35NQ85_SACK1</name>
<dbReference type="InterPro" id="IPR051966">
    <property type="entry name" value="RPAP3"/>
</dbReference>
<dbReference type="GO" id="GO:0101031">
    <property type="term" value="C:protein folding chaperone complex"/>
    <property type="evidence" value="ECO:0007669"/>
    <property type="project" value="TreeGrafter"/>
</dbReference>
<keyword evidence="3" id="KW-1185">Reference proteome</keyword>